<evidence type="ECO:0000313" key="2">
    <source>
        <dbReference type="Proteomes" id="UP000325945"/>
    </source>
</evidence>
<evidence type="ECO:0000313" key="1">
    <source>
        <dbReference type="EMBL" id="KAE8323415.1"/>
    </source>
</evidence>
<accession>A0A5N6WRC2</accession>
<keyword evidence="2" id="KW-1185">Reference proteome</keyword>
<dbReference type="AlphaFoldDB" id="A0A5N6WRC2"/>
<dbReference type="Proteomes" id="UP000325945">
    <property type="component" value="Unassembled WGS sequence"/>
</dbReference>
<gene>
    <name evidence="1" type="ORF">BDV39DRAFT_138127</name>
</gene>
<proteinExistence type="predicted"/>
<organism evidence="1 2">
    <name type="scientific">Aspergillus sergii</name>
    <dbReference type="NCBI Taxonomy" id="1034303"/>
    <lineage>
        <taxon>Eukaryota</taxon>
        <taxon>Fungi</taxon>
        <taxon>Dikarya</taxon>
        <taxon>Ascomycota</taxon>
        <taxon>Pezizomycotina</taxon>
        <taxon>Eurotiomycetes</taxon>
        <taxon>Eurotiomycetidae</taxon>
        <taxon>Eurotiales</taxon>
        <taxon>Aspergillaceae</taxon>
        <taxon>Aspergillus</taxon>
        <taxon>Aspergillus subgen. Circumdati</taxon>
    </lineage>
</organism>
<sequence>MPPLTGFSVLCARPLAFFTAEGPLLNRGVLLLGAHQLGNRPLLLATIWRPKLLERAFFVAVTKRRVHTTSSLSTRFLSSGSSLVRLGMHTIF</sequence>
<dbReference type="EMBL" id="ML741830">
    <property type="protein sequence ID" value="KAE8323415.1"/>
    <property type="molecule type" value="Genomic_DNA"/>
</dbReference>
<name>A0A5N6WRC2_9EURO</name>
<reference evidence="2" key="1">
    <citation type="submission" date="2019-04" db="EMBL/GenBank/DDBJ databases">
        <title>Friends and foes A comparative genomics studyof 23 Aspergillus species from section Flavi.</title>
        <authorList>
            <consortium name="DOE Joint Genome Institute"/>
            <person name="Kjaerbolling I."/>
            <person name="Vesth T."/>
            <person name="Frisvad J.C."/>
            <person name="Nybo J.L."/>
            <person name="Theobald S."/>
            <person name="Kildgaard S."/>
            <person name="Isbrandt T."/>
            <person name="Kuo A."/>
            <person name="Sato A."/>
            <person name="Lyhne E.K."/>
            <person name="Kogle M.E."/>
            <person name="Wiebenga A."/>
            <person name="Kun R.S."/>
            <person name="Lubbers R.J."/>
            <person name="Makela M.R."/>
            <person name="Barry K."/>
            <person name="Chovatia M."/>
            <person name="Clum A."/>
            <person name="Daum C."/>
            <person name="Haridas S."/>
            <person name="He G."/>
            <person name="LaButti K."/>
            <person name="Lipzen A."/>
            <person name="Mondo S."/>
            <person name="Riley R."/>
            <person name="Salamov A."/>
            <person name="Simmons B.A."/>
            <person name="Magnuson J.K."/>
            <person name="Henrissat B."/>
            <person name="Mortensen U.H."/>
            <person name="Larsen T.O."/>
            <person name="Devries R.P."/>
            <person name="Grigoriev I.V."/>
            <person name="Machida M."/>
            <person name="Baker S.E."/>
            <person name="Andersen M.R."/>
        </authorList>
    </citation>
    <scope>NUCLEOTIDE SEQUENCE [LARGE SCALE GENOMIC DNA]</scope>
    <source>
        <strain evidence="2">CBS 130017</strain>
    </source>
</reference>
<protein>
    <submittedName>
        <fullName evidence="1">Uncharacterized protein</fullName>
    </submittedName>
</protein>